<feature type="transmembrane region" description="Helical" evidence="1">
    <location>
        <begin position="381"/>
        <end position="399"/>
    </location>
</feature>
<evidence type="ECO:0000313" key="2">
    <source>
        <dbReference type="EMBL" id="KYF76789.1"/>
    </source>
</evidence>
<comment type="caution">
    <text evidence="2">The sequence shown here is derived from an EMBL/GenBank/DDBJ whole genome shotgun (WGS) entry which is preliminary data.</text>
</comment>
<feature type="transmembrane region" description="Helical" evidence="1">
    <location>
        <begin position="136"/>
        <end position="155"/>
    </location>
</feature>
<feature type="transmembrane region" description="Helical" evidence="1">
    <location>
        <begin position="343"/>
        <end position="374"/>
    </location>
</feature>
<sequence>MATRMLDVNYFLPSQTDILLLLLLFAFPFIVHCPFPSSTRDDLHACPRLVSASGALLSSGQLAAALTQMHPEPMRGSPGRRIGPREAAILVVSRATPTLHVRSSRALRPDAGAAPLPEPRVEIAASAAAMRFLARYWPLIGLFAALQLPALQPLIKFAPAPWIAVPAFLLAAFIGLWLLLNPPGHLKRWLETPWPSASLAGALALVGIFVYPLADGLKRRGGGSDADDAMIVAGRALVELQNPYGATTYLGNPFSPGPGWVALWAPLAALGVYSLITALALAATVLALRFTRHSWSLTNTFVLALFSCVLLWELVAVGSDLPAWGLLALCAALPLEQPRARRWLLVALTVLLGCLATARISFSYLPLLVGFCLLSIRPRRAVGVAVGGSATALLLHAVFWQLNPVLYPPLHLVGRAQGLLSGASLYIALGFLGVVAAWMLRRWRSWPPPLHLAWGLWAPMLVMAVAELGEHGNLARWKGATYLVTSLPAVAYALLACARRDDPQPATAGAAPAGAVAPPVG</sequence>
<protein>
    <submittedName>
        <fullName evidence="2">Uncharacterized protein</fullName>
    </submittedName>
</protein>
<feature type="transmembrane region" description="Helical" evidence="1">
    <location>
        <begin position="480"/>
        <end position="498"/>
    </location>
</feature>
<accession>A0A150R912</accession>
<proteinExistence type="predicted"/>
<organism evidence="2 3">
    <name type="scientific">Sorangium cellulosum</name>
    <name type="common">Polyangium cellulosum</name>
    <dbReference type="NCBI Taxonomy" id="56"/>
    <lineage>
        <taxon>Bacteria</taxon>
        <taxon>Pseudomonadati</taxon>
        <taxon>Myxococcota</taxon>
        <taxon>Polyangia</taxon>
        <taxon>Polyangiales</taxon>
        <taxon>Polyangiaceae</taxon>
        <taxon>Sorangium</taxon>
    </lineage>
</organism>
<dbReference type="AlphaFoldDB" id="A0A150R912"/>
<feature type="transmembrane region" description="Helical" evidence="1">
    <location>
        <begin position="161"/>
        <end position="180"/>
    </location>
</feature>
<dbReference type="Proteomes" id="UP000075635">
    <property type="component" value="Unassembled WGS sequence"/>
</dbReference>
<reference evidence="2 3" key="1">
    <citation type="submission" date="2014-02" db="EMBL/GenBank/DDBJ databases">
        <title>The small core and large imbalanced accessory genome model reveals a collaborative survival strategy of Sorangium cellulosum strains in nature.</title>
        <authorList>
            <person name="Han K."/>
            <person name="Peng R."/>
            <person name="Blom J."/>
            <person name="Li Y.-Z."/>
        </authorList>
    </citation>
    <scope>NUCLEOTIDE SEQUENCE [LARGE SCALE GENOMIC DNA]</scope>
    <source>
        <strain evidence="2 3">So0011-07</strain>
    </source>
</reference>
<evidence type="ECO:0000313" key="3">
    <source>
        <dbReference type="Proteomes" id="UP000075635"/>
    </source>
</evidence>
<feature type="transmembrane region" description="Helical" evidence="1">
    <location>
        <begin position="18"/>
        <end position="35"/>
    </location>
</feature>
<feature type="transmembrane region" description="Helical" evidence="1">
    <location>
        <begin position="263"/>
        <end position="288"/>
    </location>
</feature>
<evidence type="ECO:0000256" key="1">
    <source>
        <dbReference type="SAM" id="Phobius"/>
    </source>
</evidence>
<keyword evidence="1" id="KW-0472">Membrane</keyword>
<name>A0A150R912_SORCE</name>
<feature type="transmembrane region" description="Helical" evidence="1">
    <location>
        <begin position="192"/>
        <end position="214"/>
    </location>
</feature>
<feature type="transmembrane region" description="Helical" evidence="1">
    <location>
        <begin position="300"/>
        <end position="319"/>
    </location>
</feature>
<dbReference type="EMBL" id="JEMB01002976">
    <property type="protein sequence ID" value="KYF76789.1"/>
    <property type="molecule type" value="Genomic_DNA"/>
</dbReference>
<feature type="transmembrane region" description="Helical" evidence="1">
    <location>
        <begin position="419"/>
        <end position="440"/>
    </location>
</feature>
<keyword evidence="1" id="KW-0812">Transmembrane</keyword>
<gene>
    <name evidence="2" type="ORF">BE17_30855</name>
</gene>
<keyword evidence="1" id="KW-1133">Transmembrane helix</keyword>
<feature type="transmembrane region" description="Helical" evidence="1">
    <location>
        <begin position="452"/>
        <end position="468"/>
    </location>
</feature>